<dbReference type="FunFam" id="1.10.10.10:FF:000001">
    <property type="entry name" value="LysR family transcriptional regulator"/>
    <property type="match status" value="1"/>
</dbReference>
<dbReference type="PRINTS" id="PR00039">
    <property type="entry name" value="HTHLYSR"/>
</dbReference>
<comment type="caution">
    <text evidence="6">The sequence shown here is derived from an EMBL/GenBank/DDBJ whole genome shotgun (WGS) entry which is preliminary data.</text>
</comment>
<protein>
    <submittedName>
        <fullName evidence="6">LysR family transcriptional regulator</fullName>
    </submittedName>
</protein>
<dbReference type="GO" id="GO:0043565">
    <property type="term" value="F:sequence-specific DNA binding"/>
    <property type="evidence" value="ECO:0007669"/>
    <property type="project" value="TreeGrafter"/>
</dbReference>
<evidence type="ECO:0000256" key="2">
    <source>
        <dbReference type="ARBA" id="ARBA00023015"/>
    </source>
</evidence>
<dbReference type="OrthoDB" id="5526340at2"/>
<dbReference type="InterPro" id="IPR036388">
    <property type="entry name" value="WH-like_DNA-bd_sf"/>
</dbReference>
<dbReference type="GeneID" id="303190298"/>
<evidence type="ECO:0000313" key="6">
    <source>
        <dbReference type="EMBL" id="RCS70780.1"/>
    </source>
</evidence>
<dbReference type="CDD" id="cd08432">
    <property type="entry name" value="PBP2_GcdR_TrpI_HvrB_AmpR_like"/>
    <property type="match status" value="1"/>
</dbReference>
<dbReference type="InterPro" id="IPR000847">
    <property type="entry name" value="LysR_HTH_N"/>
</dbReference>
<dbReference type="GO" id="GO:0003700">
    <property type="term" value="F:DNA-binding transcription factor activity"/>
    <property type="evidence" value="ECO:0007669"/>
    <property type="project" value="InterPro"/>
</dbReference>
<name>A0A368LJ56_9VIBR</name>
<dbReference type="InterPro" id="IPR005119">
    <property type="entry name" value="LysR_subst-bd"/>
</dbReference>
<dbReference type="SUPFAM" id="SSF53850">
    <property type="entry name" value="Periplasmic binding protein-like II"/>
    <property type="match status" value="1"/>
</dbReference>
<evidence type="ECO:0000256" key="3">
    <source>
        <dbReference type="ARBA" id="ARBA00023125"/>
    </source>
</evidence>
<dbReference type="AlphaFoldDB" id="A0A368LJ56"/>
<dbReference type="PANTHER" id="PTHR30537">
    <property type="entry name" value="HTH-TYPE TRANSCRIPTIONAL REGULATOR"/>
    <property type="match status" value="1"/>
</dbReference>
<dbReference type="SUPFAM" id="SSF46785">
    <property type="entry name" value="Winged helix' DNA-binding domain"/>
    <property type="match status" value="1"/>
</dbReference>
<evidence type="ECO:0000256" key="1">
    <source>
        <dbReference type="ARBA" id="ARBA00009437"/>
    </source>
</evidence>
<keyword evidence="3" id="KW-0238">DNA-binding</keyword>
<gene>
    <name evidence="6" type="ORF">CIK83_15335</name>
</gene>
<feature type="domain" description="HTH lysR-type" evidence="5">
    <location>
        <begin position="11"/>
        <end position="63"/>
    </location>
</feature>
<comment type="similarity">
    <text evidence="1">Belongs to the LysR transcriptional regulatory family.</text>
</comment>
<dbReference type="Pfam" id="PF03466">
    <property type="entry name" value="LysR_substrate"/>
    <property type="match status" value="1"/>
</dbReference>
<keyword evidence="7" id="KW-1185">Reference proteome</keyword>
<evidence type="ECO:0000259" key="5">
    <source>
        <dbReference type="PROSITE" id="PS50931"/>
    </source>
</evidence>
<dbReference type="GO" id="GO:0006351">
    <property type="term" value="P:DNA-templated transcription"/>
    <property type="evidence" value="ECO:0007669"/>
    <property type="project" value="TreeGrafter"/>
</dbReference>
<dbReference type="Pfam" id="PF00126">
    <property type="entry name" value="HTH_1"/>
    <property type="match status" value="1"/>
</dbReference>
<dbReference type="EMBL" id="QPGL01000002">
    <property type="protein sequence ID" value="RCS70780.1"/>
    <property type="molecule type" value="Genomic_DNA"/>
</dbReference>
<dbReference type="InterPro" id="IPR058163">
    <property type="entry name" value="LysR-type_TF_proteobact-type"/>
</dbReference>
<accession>A0A368LJ56</accession>
<reference evidence="6 7" key="1">
    <citation type="journal article" date="2017" name="Elife">
        <title>Extensive horizontal gene transfer in cheese-associated bacteria.</title>
        <authorList>
            <person name="Bonham K.S."/>
            <person name="Wolfe B.E."/>
            <person name="Dutton R.J."/>
        </authorList>
    </citation>
    <scope>NUCLEOTIDE SEQUENCE [LARGE SCALE GENOMIC DNA]</scope>
    <source>
        <strain evidence="6 7">JB196</strain>
    </source>
</reference>
<dbReference type="RefSeq" id="WP_086959803.1">
    <property type="nucleotide sequence ID" value="NZ_AP018681.1"/>
</dbReference>
<keyword evidence="2" id="KW-0805">Transcription regulation</keyword>
<dbReference type="Proteomes" id="UP000252479">
    <property type="component" value="Unassembled WGS sequence"/>
</dbReference>
<dbReference type="PANTHER" id="PTHR30537:SF32">
    <property type="entry name" value="HTH-TYPE TRANSCRIPTIONAL REGULATOR DSDC"/>
    <property type="match status" value="1"/>
</dbReference>
<evidence type="ECO:0000256" key="4">
    <source>
        <dbReference type="ARBA" id="ARBA00023163"/>
    </source>
</evidence>
<organism evidence="6 7">
    <name type="scientific">Vibrio casei</name>
    <dbReference type="NCBI Taxonomy" id="673372"/>
    <lineage>
        <taxon>Bacteria</taxon>
        <taxon>Pseudomonadati</taxon>
        <taxon>Pseudomonadota</taxon>
        <taxon>Gammaproteobacteria</taxon>
        <taxon>Vibrionales</taxon>
        <taxon>Vibrionaceae</taxon>
        <taxon>Vibrio</taxon>
    </lineage>
</organism>
<sequence length="305" mass="35650">MEHKQQAVTNLYMFNIAAKSLSFTQAAEQLNLTQGAISQRIKQLEEQLGFSLFVRLTRKLELTDEGKRLYETVNHSFAAIFSDIDDIKFNELRGELYIGIAPTFAESWLMPRLNQFQDLYPNLNLKIRVKASPLDFKHEPVDLAIYYSHRTHSDMYNKVLMEEVLTPVCTPEFAKKHGLTGEIQQLENIQLIHCTESIDYANFDYEWRLWFEQQKLSFKPHENYYVFNHGETSVSAIKNHMGIGIGRLALIQPYLDKGELITPFKHVQSGMSYILICPKGMEYRPRFKAFTEWLEQQIKIRKEAQ</sequence>
<evidence type="ECO:0000313" key="7">
    <source>
        <dbReference type="Proteomes" id="UP000252479"/>
    </source>
</evidence>
<dbReference type="InterPro" id="IPR036390">
    <property type="entry name" value="WH_DNA-bd_sf"/>
</dbReference>
<dbReference type="PROSITE" id="PS50931">
    <property type="entry name" value="HTH_LYSR"/>
    <property type="match status" value="1"/>
</dbReference>
<dbReference type="Gene3D" id="3.40.190.10">
    <property type="entry name" value="Periplasmic binding protein-like II"/>
    <property type="match status" value="2"/>
</dbReference>
<dbReference type="Gene3D" id="1.10.10.10">
    <property type="entry name" value="Winged helix-like DNA-binding domain superfamily/Winged helix DNA-binding domain"/>
    <property type="match status" value="1"/>
</dbReference>
<keyword evidence="4" id="KW-0804">Transcription</keyword>
<proteinExistence type="inferred from homology"/>